<dbReference type="Proteomes" id="UP000598032">
    <property type="component" value="Unassembled WGS sequence"/>
</dbReference>
<keyword evidence="1" id="KW-0472">Membrane</keyword>
<keyword evidence="1" id="KW-1133">Transmembrane helix</keyword>
<feature type="transmembrane region" description="Helical" evidence="1">
    <location>
        <begin position="338"/>
        <end position="359"/>
    </location>
</feature>
<dbReference type="RefSeq" id="WP_236591653.1">
    <property type="nucleotide sequence ID" value="NZ_CAJHCP010000003.1"/>
</dbReference>
<sequence length="571" mass="61917">MPINRKLDAGYYAIFVVGVVVFVTTVIAVWQQFSPVPYGDSWDGTIGFYLRALQNPSQAFFEQHNEHRLVVSRLIFFSDVRYFGGRNVLSLIANLVFASFFAITFYRVAAHHRANLSTAARFGLAGAALAFTFSWIQSENFTWGFQSQWFAVYLFALLAFHSVDLAAEAETRREPAKASAWLVAALASSVAAAFSMSSGLLVLPVLLVQAIYLRFRVRRILVIAAIAIVVWIVYFAGWHATSGDGSLTSGLRHHPVDTFRYVLLFLGSPARNTLLGLSGTYLCGAVALAATVAYCLSALRARPGQICALSLLTFALFIVGDALVTANGRLWLGLGSALASRYTTASLAAWLAMGLFALLNTAAGTRRYAVLLFALAATLLVVDGQRQVRRYDHNQRYGRLVAGLALRAHVYDAPLMTAVYPSPERLLPTVKEAEAARISIFAPSQPDYPTPPSRVIATLPCEGFTDVITGTSAPGIYRATGWMYDAANSSVPRTIVVTDADGAPLGMGVSGGERADVNTIYGRHARYSEWTAFFRPPAQGEIVVNGRIARDSYCRLRGTSAVPAVLPVAGQ</sequence>
<protein>
    <recommendedName>
        <fullName evidence="4">Transmembrane protein</fullName>
    </recommendedName>
</protein>
<comment type="caution">
    <text evidence="2">The sequence shown here is derived from an EMBL/GenBank/DDBJ whole genome shotgun (WGS) entry which is preliminary data.</text>
</comment>
<reference evidence="2 3" key="1">
    <citation type="submission" date="2020-10" db="EMBL/GenBank/DDBJ databases">
        <authorList>
            <person name="Peeters C."/>
        </authorList>
    </citation>
    <scope>NUCLEOTIDE SEQUENCE [LARGE SCALE GENOMIC DNA]</scope>
    <source>
        <strain evidence="2 3">LMG 28140</strain>
    </source>
</reference>
<feature type="transmembrane region" description="Helical" evidence="1">
    <location>
        <begin position="200"/>
        <end position="215"/>
    </location>
</feature>
<gene>
    <name evidence="2" type="ORF">LMG28140_01613</name>
</gene>
<evidence type="ECO:0000313" key="2">
    <source>
        <dbReference type="EMBL" id="CAD6524424.1"/>
    </source>
</evidence>
<name>A0ABM8NGN8_9BURK</name>
<accession>A0ABM8NGN8</accession>
<feature type="transmembrane region" description="Helical" evidence="1">
    <location>
        <begin position="306"/>
        <end position="326"/>
    </location>
</feature>
<keyword evidence="1" id="KW-0812">Transmembrane</keyword>
<feature type="transmembrane region" description="Helical" evidence="1">
    <location>
        <begin position="274"/>
        <end position="299"/>
    </location>
</feature>
<feature type="transmembrane region" description="Helical" evidence="1">
    <location>
        <begin position="220"/>
        <end position="240"/>
    </location>
</feature>
<evidence type="ECO:0000313" key="3">
    <source>
        <dbReference type="Proteomes" id="UP000598032"/>
    </source>
</evidence>
<dbReference type="EMBL" id="CAJHCP010000003">
    <property type="protein sequence ID" value="CAD6524424.1"/>
    <property type="molecule type" value="Genomic_DNA"/>
</dbReference>
<evidence type="ECO:0008006" key="4">
    <source>
        <dbReference type="Google" id="ProtNLM"/>
    </source>
</evidence>
<keyword evidence="3" id="KW-1185">Reference proteome</keyword>
<feature type="transmembrane region" description="Helical" evidence="1">
    <location>
        <begin position="368"/>
        <end position="385"/>
    </location>
</feature>
<feature type="transmembrane region" description="Helical" evidence="1">
    <location>
        <begin position="118"/>
        <end position="136"/>
    </location>
</feature>
<proteinExistence type="predicted"/>
<evidence type="ECO:0000256" key="1">
    <source>
        <dbReference type="SAM" id="Phobius"/>
    </source>
</evidence>
<feature type="transmembrane region" description="Helical" evidence="1">
    <location>
        <begin position="12"/>
        <end position="33"/>
    </location>
</feature>
<feature type="transmembrane region" description="Helical" evidence="1">
    <location>
        <begin position="88"/>
        <end position="106"/>
    </location>
</feature>
<organism evidence="2 3">
    <name type="scientific">Paraburkholderia metrosideri</name>
    <dbReference type="NCBI Taxonomy" id="580937"/>
    <lineage>
        <taxon>Bacteria</taxon>
        <taxon>Pseudomonadati</taxon>
        <taxon>Pseudomonadota</taxon>
        <taxon>Betaproteobacteria</taxon>
        <taxon>Burkholderiales</taxon>
        <taxon>Burkholderiaceae</taxon>
        <taxon>Paraburkholderia</taxon>
    </lineage>
</organism>